<organism evidence="2 3">
    <name type="scientific">Brassica cretica</name>
    <name type="common">Mustard</name>
    <dbReference type="NCBI Taxonomy" id="69181"/>
    <lineage>
        <taxon>Eukaryota</taxon>
        <taxon>Viridiplantae</taxon>
        <taxon>Streptophyta</taxon>
        <taxon>Embryophyta</taxon>
        <taxon>Tracheophyta</taxon>
        <taxon>Spermatophyta</taxon>
        <taxon>Magnoliopsida</taxon>
        <taxon>eudicotyledons</taxon>
        <taxon>Gunneridae</taxon>
        <taxon>Pentapetalae</taxon>
        <taxon>rosids</taxon>
        <taxon>malvids</taxon>
        <taxon>Brassicales</taxon>
        <taxon>Brassicaceae</taxon>
        <taxon>Brassiceae</taxon>
        <taxon>Brassica</taxon>
    </lineage>
</organism>
<reference evidence="2" key="1">
    <citation type="submission" date="2019-12" db="EMBL/GenBank/DDBJ databases">
        <title>Genome sequencing and annotation of Brassica cretica.</title>
        <authorList>
            <person name="Studholme D.J."/>
            <person name="Sarris P."/>
        </authorList>
    </citation>
    <scope>NUCLEOTIDE SEQUENCE</scope>
    <source>
        <strain evidence="2">PFS-109/04</strain>
        <tissue evidence="2">Leaf</tissue>
    </source>
</reference>
<dbReference type="AlphaFoldDB" id="A0A8S9QD13"/>
<gene>
    <name evidence="2" type="ORF">F2Q69_00021390</name>
</gene>
<dbReference type="Proteomes" id="UP000712600">
    <property type="component" value="Unassembled WGS sequence"/>
</dbReference>
<evidence type="ECO:0000313" key="3">
    <source>
        <dbReference type="Proteomes" id="UP000712600"/>
    </source>
</evidence>
<protein>
    <submittedName>
        <fullName evidence="2">Uncharacterized protein</fullName>
    </submittedName>
</protein>
<evidence type="ECO:0000313" key="2">
    <source>
        <dbReference type="EMBL" id="KAF3539150.1"/>
    </source>
</evidence>
<evidence type="ECO:0000256" key="1">
    <source>
        <dbReference type="SAM" id="MobiDB-lite"/>
    </source>
</evidence>
<dbReference type="EMBL" id="QGKX02001290">
    <property type="protein sequence ID" value="KAF3539150.1"/>
    <property type="molecule type" value="Genomic_DNA"/>
</dbReference>
<accession>A0A8S9QD13</accession>
<name>A0A8S9QD13_BRACR</name>
<proteinExistence type="predicted"/>
<comment type="caution">
    <text evidence="2">The sequence shown here is derived from an EMBL/GenBank/DDBJ whole genome shotgun (WGS) entry which is preliminary data.</text>
</comment>
<sequence length="99" mass="10794">MSRSHGRPSIMLYEDMQSMTRNSVDKLIPSAYTGRITSPKVCLTSPLNPISGVIFRVNAFSSSPRHRGGELGDAPQIIDLGQDDATMVEPDDSSTKDKI</sequence>
<feature type="region of interest" description="Disordered" evidence="1">
    <location>
        <begin position="64"/>
        <end position="99"/>
    </location>
</feature>